<protein>
    <recommendedName>
        <fullName evidence="5 6">Cell division protein FtsA</fullName>
    </recommendedName>
</protein>
<dbReference type="AlphaFoldDB" id="A0AAU9DBW9"/>
<keyword evidence="2 5" id="KW-0132">Cell division</keyword>
<dbReference type="PANTHER" id="PTHR32432:SF4">
    <property type="entry name" value="CELL DIVISION PROTEIN FTSA"/>
    <property type="match status" value="1"/>
</dbReference>
<feature type="domain" description="SHS2" evidence="7">
    <location>
        <begin position="8"/>
        <end position="195"/>
    </location>
</feature>
<dbReference type="GO" id="GO:0032153">
    <property type="term" value="C:cell division site"/>
    <property type="evidence" value="ECO:0007669"/>
    <property type="project" value="UniProtKB-UniRule"/>
</dbReference>
<dbReference type="Gene3D" id="3.30.420.40">
    <property type="match status" value="2"/>
</dbReference>
<evidence type="ECO:0000313" key="9">
    <source>
        <dbReference type="Proteomes" id="UP001321861"/>
    </source>
</evidence>
<dbReference type="CDD" id="cd24048">
    <property type="entry name" value="ASKHA_NBD_FtsA"/>
    <property type="match status" value="1"/>
</dbReference>
<keyword evidence="1 5" id="KW-1003">Cell membrane</keyword>
<evidence type="ECO:0000256" key="1">
    <source>
        <dbReference type="ARBA" id="ARBA00022475"/>
    </source>
</evidence>
<evidence type="ECO:0000256" key="2">
    <source>
        <dbReference type="ARBA" id="ARBA00022618"/>
    </source>
</evidence>
<name>A0AAU9DBW9_9LACO</name>
<dbReference type="NCBIfam" id="TIGR01174">
    <property type="entry name" value="ftsA"/>
    <property type="match status" value="1"/>
</dbReference>
<dbReference type="GO" id="GO:0043093">
    <property type="term" value="P:FtsZ-dependent cytokinesis"/>
    <property type="evidence" value="ECO:0007669"/>
    <property type="project" value="UniProtKB-UniRule"/>
</dbReference>
<dbReference type="PIRSF" id="PIRSF003101">
    <property type="entry name" value="FtsA"/>
    <property type="match status" value="1"/>
</dbReference>
<dbReference type="Proteomes" id="UP001321861">
    <property type="component" value="Chromosome"/>
</dbReference>
<reference evidence="8 9" key="1">
    <citation type="journal article" date="2023" name="Microbiol. Spectr.">
        <title>Symbiosis of Carpenter Bees with Uncharacterized Lactic Acid Bacteria Showing NAD Auxotrophy.</title>
        <authorList>
            <person name="Kawasaki S."/>
            <person name="Ozawa K."/>
            <person name="Mori T."/>
            <person name="Yamamoto A."/>
            <person name="Ito M."/>
            <person name="Ohkuma M."/>
            <person name="Sakamoto M."/>
            <person name="Matsutani M."/>
        </authorList>
    </citation>
    <scope>NUCLEOTIDE SEQUENCE [LARGE SCALE GENOMIC DNA]</scope>
    <source>
        <strain evidence="8 9">XA3</strain>
    </source>
</reference>
<dbReference type="PANTHER" id="PTHR32432">
    <property type="entry name" value="CELL DIVISION PROTEIN FTSA-RELATED"/>
    <property type="match status" value="1"/>
</dbReference>
<evidence type="ECO:0000256" key="4">
    <source>
        <dbReference type="ARBA" id="ARBA00023306"/>
    </source>
</evidence>
<dbReference type="GO" id="GO:0009898">
    <property type="term" value="C:cytoplasmic side of plasma membrane"/>
    <property type="evidence" value="ECO:0007669"/>
    <property type="project" value="UniProtKB-UniRule"/>
</dbReference>
<gene>
    <name evidence="5 8" type="primary">ftsA</name>
    <name evidence="8" type="ORF">XA3_07480</name>
</gene>
<evidence type="ECO:0000313" key="8">
    <source>
        <dbReference type="EMBL" id="BDR58307.1"/>
    </source>
</evidence>
<dbReference type="InterPro" id="IPR043129">
    <property type="entry name" value="ATPase_NBD"/>
</dbReference>
<dbReference type="InterPro" id="IPR003494">
    <property type="entry name" value="SHS2_FtsA"/>
</dbReference>
<comment type="subcellular location">
    <subcellularLocation>
        <location evidence="5">Cell membrane</location>
        <topology evidence="5">Peripheral membrane protein</topology>
        <orientation evidence="5">Cytoplasmic side</orientation>
    </subcellularLocation>
    <text evidence="5">Localizes to the Z ring in an FtsZ-dependent manner. Targeted to the membrane through a conserved C-terminal amphipathic helix.</text>
</comment>
<keyword evidence="9" id="KW-1185">Reference proteome</keyword>
<comment type="function">
    <text evidence="5 6">Cell division protein that is involved in the assembly of the Z ring. May serve as a membrane anchor for the Z ring.</text>
</comment>
<dbReference type="SMART" id="SM00842">
    <property type="entry name" value="FtsA"/>
    <property type="match status" value="1"/>
</dbReference>
<dbReference type="Pfam" id="PF14450">
    <property type="entry name" value="FtsA"/>
    <property type="match status" value="1"/>
</dbReference>
<dbReference type="SUPFAM" id="SSF53067">
    <property type="entry name" value="Actin-like ATPase domain"/>
    <property type="match status" value="2"/>
</dbReference>
<evidence type="ECO:0000259" key="7">
    <source>
        <dbReference type="SMART" id="SM00842"/>
    </source>
</evidence>
<evidence type="ECO:0000256" key="5">
    <source>
        <dbReference type="HAMAP-Rule" id="MF_02033"/>
    </source>
</evidence>
<dbReference type="RefSeq" id="WP_317636220.1">
    <property type="nucleotide sequence ID" value="NZ_AP026802.1"/>
</dbReference>
<comment type="similarity">
    <text evidence="5 6">Belongs to the FtsA/MreB family.</text>
</comment>
<comment type="subunit">
    <text evidence="5">Self-interacts. Interacts with FtsZ.</text>
</comment>
<dbReference type="InterPro" id="IPR020823">
    <property type="entry name" value="Cell_div_FtsA"/>
</dbReference>
<organism evidence="8 9">
    <name type="scientific">Xylocopilactobacillus apicola</name>
    <dbReference type="NCBI Taxonomy" id="2932184"/>
    <lineage>
        <taxon>Bacteria</taxon>
        <taxon>Bacillati</taxon>
        <taxon>Bacillota</taxon>
        <taxon>Bacilli</taxon>
        <taxon>Lactobacillales</taxon>
        <taxon>Lactobacillaceae</taxon>
        <taxon>Xylocopilactobacillus</taxon>
    </lineage>
</organism>
<dbReference type="HAMAP" id="MF_02033">
    <property type="entry name" value="FtsA"/>
    <property type="match status" value="1"/>
</dbReference>
<dbReference type="KEGG" id="xap:XA3_07480"/>
<evidence type="ECO:0000256" key="3">
    <source>
        <dbReference type="ARBA" id="ARBA00023136"/>
    </source>
</evidence>
<keyword evidence="3 5" id="KW-0472">Membrane</keyword>
<dbReference type="EMBL" id="AP026802">
    <property type="protein sequence ID" value="BDR58307.1"/>
    <property type="molecule type" value="Genomic_DNA"/>
</dbReference>
<proteinExistence type="inferred from homology"/>
<dbReference type="InterPro" id="IPR050696">
    <property type="entry name" value="FtsA/MreB"/>
</dbReference>
<keyword evidence="4 5" id="KW-0131">Cell cycle</keyword>
<sequence length="442" mass="48914">MENDSQAFVGIDLGTSFIKIIAMKAANKQINVIGVGIAQSQGMNKGMVVDIDQTINDILTAKADLDKKTQVPVDQVTVGIPTGYLTIEKLVGSFELSKSPREVNENDLQQLVGQMLKEHRTSDRDFVGIAVENFSVDNFNGISDPLGMIGTRLSLKCLVYSIPSTIFRNILKCVEGAGFKVKNLVLNPVSVAEVALNKAQREMGAIVIDAGSGQTSVSIFQNNLLIGNDTIFEGGKNVTNDISKILRISEKDAESVKIDYGSLKTQQIKNDESFVIKTLDQSKEIKTRDKYLSEIISARFEQIFEQVKKVLIATHAFDLPGGIMITGGNTALPGTEKKISSILDKNVKVYLPNQIGLRNRIYTVVYGMVIHTWQLPRVQRILENSLDVNHIKNVQPRIPTEVEVEQVENLQIDQNSQPKKVKSQKKSGIISSISKWLRNLFE</sequence>
<evidence type="ECO:0000256" key="6">
    <source>
        <dbReference type="PIRNR" id="PIRNR003101"/>
    </source>
</evidence>
<accession>A0AAU9DBW9</accession>
<dbReference type="Pfam" id="PF02491">
    <property type="entry name" value="SHS2_FTSA"/>
    <property type="match status" value="1"/>
</dbReference>